<evidence type="ECO:0000313" key="2">
    <source>
        <dbReference type="EMBL" id="ANS52397.1"/>
    </source>
</evidence>
<keyword evidence="1" id="KW-0175">Coiled coil</keyword>
<organism evidence="2 3">
    <name type="scientific">Bacillus thuringiensis</name>
    <dbReference type="NCBI Taxonomy" id="1428"/>
    <lineage>
        <taxon>Bacteria</taxon>
        <taxon>Bacillati</taxon>
        <taxon>Bacillota</taxon>
        <taxon>Bacilli</taxon>
        <taxon>Bacillales</taxon>
        <taxon>Bacillaceae</taxon>
        <taxon>Bacillus</taxon>
        <taxon>Bacillus cereus group</taxon>
    </lineage>
</organism>
<gene>
    <name evidence="2" type="ORF">BT246_71070</name>
</gene>
<reference evidence="2 3" key="1">
    <citation type="submission" date="2016-04" db="EMBL/GenBank/DDBJ databases">
        <title>High quality genome of the nematocidal Bacillus thuringiensis MYBT18246.</title>
        <authorList>
            <person name="Hollensteiner J."/>
            <person name="Poehlein A."/>
            <person name="Sproeer C."/>
            <person name="Bunk B."/>
            <person name="Rosenstiel P."/>
            <person name="Schulenburg H."/>
            <person name="Liesegang H."/>
        </authorList>
    </citation>
    <scope>NUCLEOTIDE SEQUENCE [LARGE SCALE GENOMIC DNA]</scope>
    <source>
        <strain evidence="2 3">MYBT18246</strain>
        <plasmid evidence="2 3">p101287</plasmid>
    </source>
</reference>
<keyword evidence="2" id="KW-0614">Plasmid</keyword>
<geneLocation type="plasmid" evidence="2 3">
    <name>p101287</name>
</geneLocation>
<proteinExistence type="predicted"/>
<dbReference type="EMBL" id="CP015356">
    <property type="protein sequence ID" value="ANS52397.1"/>
    <property type="molecule type" value="Genomic_DNA"/>
</dbReference>
<dbReference type="RefSeq" id="WP_065487101.1">
    <property type="nucleotide sequence ID" value="NZ_CP015356.1"/>
</dbReference>
<evidence type="ECO:0000313" key="3">
    <source>
        <dbReference type="Proteomes" id="UP000092743"/>
    </source>
</evidence>
<evidence type="ECO:0000256" key="1">
    <source>
        <dbReference type="SAM" id="Coils"/>
    </source>
</evidence>
<name>A0A9W3X4J7_BACTU</name>
<feature type="coiled-coil region" evidence="1">
    <location>
        <begin position="3"/>
        <end position="30"/>
    </location>
</feature>
<sequence length="93" mass="11165">MKEKSIEAKLQEIQRKKTILKKQKHELQKRVNGGELRKERTKRLIETGAIFEKYFDCHSIEEAEQIALQFGAMVKKQKIIRDNYVLRKYQTEE</sequence>
<dbReference type="Proteomes" id="UP000092743">
    <property type="component" value="Plasmid p101287"/>
</dbReference>
<dbReference type="AlphaFoldDB" id="A0A9W3X4J7"/>
<accession>A0A9W3X4J7</accession>
<evidence type="ECO:0008006" key="4">
    <source>
        <dbReference type="Google" id="ProtNLM"/>
    </source>
</evidence>
<protein>
    <recommendedName>
        <fullName evidence="4">DUF3847 domain-containing protein</fullName>
    </recommendedName>
</protein>